<comment type="similarity">
    <text evidence="1">Belongs to the short-chain dehydrogenases/reductases (SDR) family.</text>
</comment>
<evidence type="ECO:0000256" key="1">
    <source>
        <dbReference type="ARBA" id="ARBA00006484"/>
    </source>
</evidence>
<dbReference type="SUPFAM" id="SSF51735">
    <property type="entry name" value="NAD(P)-binding Rossmann-fold domains"/>
    <property type="match status" value="1"/>
</dbReference>
<dbReference type="EMBL" id="EQ977478">
    <property type="protein sequence ID" value="EEF26365.1"/>
    <property type="molecule type" value="Genomic_DNA"/>
</dbReference>
<name>B9TCP9_RICCO</name>
<evidence type="ECO:0000313" key="3">
    <source>
        <dbReference type="EMBL" id="EEF26365.1"/>
    </source>
</evidence>
<organism evidence="3 4">
    <name type="scientific">Ricinus communis</name>
    <name type="common">Castor bean</name>
    <dbReference type="NCBI Taxonomy" id="3988"/>
    <lineage>
        <taxon>Eukaryota</taxon>
        <taxon>Viridiplantae</taxon>
        <taxon>Streptophyta</taxon>
        <taxon>Embryophyta</taxon>
        <taxon>Tracheophyta</taxon>
        <taxon>Spermatophyta</taxon>
        <taxon>Magnoliopsida</taxon>
        <taxon>eudicotyledons</taxon>
        <taxon>Gunneridae</taxon>
        <taxon>Pentapetalae</taxon>
        <taxon>rosids</taxon>
        <taxon>fabids</taxon>
        <taxon>Malpighiales</taxon>
        <taxon>Euphorbiaceae</taxon>
        <taxon>Acalyphoideae</taxon>
        <taxon>Acalypheae</taxon>
        <taxon>Ricinus</taxon>
    </lineage>
</organism>
<sequence length="72" mass="7696">MFIHCDVSVESDVKNAVDTAVSIFGKLDILVNNAATGDPRKPSIVDNDSADVERALRVNLIGSFLGTKHAAR</sequence>
<dbReference type="Pfam" id="PF13561">
    <property type="entry name" value="adh_short_C2"/>
    <property type="match status" value="1"/>
</dbReference>
<dbReference type="PANTHER" id="PTHR43180">
    <property type="entry name" value="3-OXOACYL-(ACYL-CARRIER-PROTEIN) REDUCTASE (AFU_ORTHOLOGUE AFUA_6G11210)"/>
    <property type="match status" value="1"/>
</dbReference>
<keyword evidence="2" id="KW-0560">Oxidoreductase</keyword>
<dbReference type="InterPro" id="IPR002347">
    <property type="entry name" value="SDR_fam"/>
</dbReference>
<evidence type="ECO:0000313" key="4">
    <source>
        <dbReference type="Proteomes" id="UP000008311"/>
    </source>
</evidence>
<dbReference type="AlphaFoldDB" id="B9TCP9"/>
<gene>
    <name evidence="3" type="ORF">RCOM_1956490</name>
</gene>
<keyword evidence="4" id="KW-1185">Reference proteome</keyword>
<dbReference type="eggNOG" id="KOG0725">
    <property type="taxonomic scope" value="Eukaryota"/>
</dbReference>
<dbReference type="InParanoid" id="B9TCP9"/>
<dbReference type="Gene3D" id="3.40.50.720">
    <property type="entry name" value="NAD(P)-binding Rossmann-like Domain"/>
    <property type="match status" value="1"/>
</dbReference>
<dbReference type="InterPro" id="IPR036291">
    <property type="entry name" value="NAD(P)-bd_dom_sf"/>
</dbReference>
<dbReference type="PANTHER" id="PTHR43180:SF48">
    <property type="entry name" value="SECOISOLARICIRESINOL DEHYDROGENASE"/>
    <property type="match status" value="1"/>
</dbReference>
<dbReference type="GO" id="GO:0016491">
    <property type="term" value="F:oxidoreductase activity"/>
    <property type="evidence" value="ECO:0007669"/>
    <property type="project" value="UniProtKB-KW"/>
</dbReference>
<evidence type="ECO:0000256" key="2">
    <source>
        <dbReference type="ARBA" id="ARBA00023002"/>
    </source>
</evidence>
<dbReference type="STRING" id="3988.B9TCP9"/>
<proteinExistence type="inferred from homology"/>
<protein>
    <submittedName>
        <fullName evidence="3">Short chain alcohol dehydrogenase, putative</fullName>
    </submittedName>
</protein>
<accession>B9TCP9</accession>
<feature type="non-terminal residue" evidence="3">
    <location>
        <position position="72"/>
    </location>
</feature>
<dbReference type="Proteomes" id="UP000008311">
    <property type="component" value="Unassembled WGS sequence"/>
</dbReference>
<reference evidence="4" key="1">
    <citation type="journal article" date="2010" name="Nat. Biotechnol.">
        <title>Draft genome sequence of the oilseed species Ricinus communis.</title>
        <authorList>
            <person name="Chan A.P."/>
            <person name="Crabtree J."/>
            <person name="Zhao Q."/>
            <person name="Lorenzi H."/>
            <person name="Orvis J."/>
            <person name="Puiu D."/>
            <person name="Melake-Berhan A."/>
            <person name="Jones K.M."/>
            <person name="Redman J."/>
            <person name="Chen G."/>
            <person name="Cahoon E.B."/>
            <person name="Gedil M."/>
            <person name="Stanke M."/>
            <person name="Haas B.J."/>
            <person name="Wortman J.R."/>
            <person name="Fraser-Liggett C.M."/>
            <person name="Ravel J."/>
            <person name="Rabinowicz P.D."/>
        </authorList>
    </citation>
    <scope>NUCLEOTIDE SEQUENCE [LARGE SCALE GENOMIC DNA]</scope>
    <source>
        <strain evidence="4">cv. Hale</strain>
    </source>
</reference>